<dbReference type="EMBL" id="CP011805">
    <property type="protein sequence ID" value="AKM08119.1"/>
    <property type="molecule type" value="Genomic_DNA"/>
</dbReference>
<accession>A0A0G3XC03</accession>
<gene>
    <name evidence="1" type="ORF">AM2010_2057</name>
</gene>
<dbReference type="STRING" id="543877.AM2010_2057"/>
<proteinExistence type="predicted"/>
<evidence type="ECO:0000313" key="2">
    <source>
        <dbReference type="Proteomes" id="UP000037643"/>
    </source>
</evidence>
<organism evidence="1 2">
    <name type="scientific">Pelagerythrobacter marensis</name>
    <dbReference type="NCBI Taxonomy" id="543877"/>
    <lineage>
        <taxon>Bacteria</taxon>
        <taxon>Pseudomonadati</taxon>
        <taxon>Pseudomonadota</taxon>
        <taxon>Alphaproteobacteria</taxon>
        <taxon>Sphingomonadales</taxon>
        <taxon>Erythrobacteraceae</taxon>
        <taxon>Pelagerythrobacter</taxon>
    </lineage>
</organism>
<evidence type="ECO:0000313" key="1">
    <source>
        <dbReference type="EMBL" id="AKM08119.1"/>
    </source>
</evidence>
<sequence>MIAARIRQSPAALSAILARKAARIARARAEEALRARRGEASRWREPRLLWPLFAKD</sequence>
<name>A0A0G3XC03_9SPHN</name>
<dbReference type="KEGG" id="amx:AM2010_2057"/>
<keyword evidence="2" id="KW-1185">Reference proteome</keyword>
<dbReference type="AlphaFoldDB" id="A0A0G3XC03"/>
<dbReference type="Proteomes" id="UP000037643">
    <property type="component" value="Chromosome"/>
</dbReference>
<dbReference type="RefSeq" id="WP_156178734.1">
    <property type="nucleotide sequence ID" value="NZ_CP011805.1"/>
</dbReference>
<protein>
    <submittedName>
        <fullName evidence="1">Uncharacterized protein</fullName>
    </submittedName>
</protein>
<reference evidence="1 2" key="1">
    <citation type="submission" date="2015-06" db="EMBL/GenBank/DDBJ databases">
        <authorList>
            <person name="Kim K.M."/>
        </authorList>
    </citation>
    <scope>NUCLEOTIDE SEQUENCE [LARGE SCALE GENOMIC DNA]</scope>
    <source>
        <strain evidence="1 2">KCTC 22370</strain>
    </source>
</reference>
<dbReference type="PATRIC" id="fig|543877.4.peg.2090"/>